<comment type="subcellular location">
    <subcellularLocation>
        <location evidence="1">Cell membrane</location>
        <topology evidence="1">Multi-pass membrane protein</topology>
    </subcellularLocation>
</comment>
<feature type="transmembrane region" description="Helical" evidence="9">
    <location>
        <begin position="213"/>
        <end position="236"/>
    </location>
</feature>
<dbReference type="GO" id="GO:0005886">
    <property type="term" value="C:plasma membrane"/>
    <property type="evidence" value="ECO:0007669"/>
    <property type="project" value="UniProtKB-SubCell"/>
</dbReference>
<feature type="transmembrane region" description="Helical" evidence="9">
    <location>
        <begin position="446"/>
        <end position="468"/>
    </location>
</feature>
<evidence type="ECO:0000256" key="8">
    <source>
        <dbReference type="RuleBase" id="RU003346"/>
    </source>
</evidence>
<organism evidence="11 12">
    <name type="scientific">Cloeon dipterum</name>
    <dbReference type="NCBI Taxonomy" id="197152"/>
    <lineage>
        <taxon>Eukaryota</taxon>
        <taxon>Metazoa</taxon>
        <taxon>Ecdysozoa</taxon>
        <taxon>Arthropoda</taxon>
        <taxon>Hexapoda</taxon>
        <taxon>Insecta</taxon>
        <taxon>Pterygota</taxon>
        <taxon>Palaeoptera</taxon>
        <taxon>Ephemeroptera</taxon>
        <taxon>Pisciforma</taxon>
        <taxon>Baetidae</taxon>
        <taxon>Cloeon</taxon>
    </lineage>
</organism>
<feature type="transmembrane region" description="Helical" evidence="9">
    <location>
        <begin position="242"/>
        <end position="259"/>
    </location>
</feature>
<feature type="transmembrane region" description="Helical" evidence="9">
    <location>
        <begin position="415"/>
        <end position="439"/>
    </location>
</feature>
<dbReference type="SUPFAM" id="SSF103473">
    <property type="entry name" value="MFS general substrate transporter"/>
    <property type="match status" value="1"/>
</dbReference>
<dbReference type="InterPro" id="IPR020846">
    <property type="entry name" value="MFS_dom"/>
</dbReference>
<gene>
    <name evidence="11" type="ORF">CLODIP_2_CD06556</name>
</gene>
<evidence type="ECO:0000256" key="6">
    <source>
        <dbReference type="ARBA" id="ARBA00023180"/>
    </source>
</evidence>
<dbReference type="OrthoDB" id="6612291at2759"/>
<keyword evidence="12" id="KW-1185">Reference proteome</keyword>
<evidence type="ECO:0000256" key="9">
    <source>
        <dbReference type="SAM" id="Phobius"/>
    </source>
</evidence>
<dbReference type="InterPro" id="IPR050549">
    <property type="entry name" value="MFS_Trehalose_Transporter"/>
</dbReference>
<evidence type="ECO:0000256" key="5">
    <source>
        <dbReference type="ARBA" id="ARBA00023136"/>
    </source>
</evidence>
<proteinExistence type="inferred from homology"/>
<dbReference type="PANTHER" id="PTHR48021:SF1">
    <property type="entry name" value="GH07001P-RELATED"/>
    <property type="match status" value="1"/>
</dbReference>
<keyword evidence="6" id="KW-0325">Glycoprotein</keyword>
<keyword evidence="3 9" id="KW-0812">Transmembrane</keyword>
<dbReference type="FunFam" id="1.20.1250.20:FF:000055">
    <property type="entry name" value="Facilitated trehalose transporter Tret1-2 homolog"/>
    <property type="match status" value="1"/>
</dbReference>
<dbReference type="Proteomes" id="UP000494165">
    <property type="component" value="Unassembled WGS sequence"/>
</dbReference>
<keyword evidence="5 9" id="KW-0472">Membrane</keyword>
<dbReference type="InterPro" id="IPR005828">
    <property type="entry name" value="MFS_sugar_transport-like"/>
</dbReference>
<accession>A0A8S1CEA7</accession>
<evidence type="ECO:0000313" key="11">
    <source>
        <dbReference type="EMBL" id="CAB3365740.1"/>
    </source>
</evidence>
<dbReference type="InterPro" id="IPR036259">
    <property type="entry name" value="MFS_trans_sf"/>
</dbReference>
<dbReference type="Gene3D" id="1.20.1250.20">
    <property type="entry name" value="MFS general substrate transporter like domains"/>
    <property type="match status" value="1"/>
</dbReference>
<comment type="caution">
    <text evidence="11">The sequence shown here is derived from an EMBL/GenBank/DDBJ whole genome shotgun (WGS) entry which is preliminary data.</text>
</comment>
<dbReference type="Pfam" id="PF00083">
    <property type="entry name" value="Sugar_tr"/>
    <property type="match status" value="1"/>
</dbReference>
<dbReference type="AlphaFoldDB" id="A0A8S1CEA7"/>
<dbReference type="InterPro" id="IPR003663">
    <property type="entry name" value="Sugar/inositol_transpt"/>
</dbReference>
<keyword evidence="4 9" id="KW-1133">Transmembrane helix</keyword>
<feature type="transmembrane region" description="Helical" evidence="9">
    <location>
        <begin position="298"/>
        <end position="316"/>
    </location>
</feature>
<dbReference type="PROSITE" id="PS00217">
    <property type="entry name" value="SUGAR_TRANSPORT_2"/>
    <property type="match status" value="1"/>
</dbReference>
<evidence type="ECO:0000256" key="3">
    <source>
        <dbReference type="ARBA" id="ARBA00022692"/>
    </source>
</evidence>
<dbReference type="PROSITE" id="PS50850">
    <property type="entry name" value="MFS"/>
    <property type="match status" value="1"/>
</dbReference>
<feature type="domain" description="Major facilitator superfamily (MFS) profile" evidence="10">
    <location>
        <begin position="140"/>
        <end position="576"/>
    </location>
</feature>
<evidence type="ECO:0000256" key="4">
    <source>
        <dbReference type="ARBA" id="ARBA00022989"/>
    </source>
</evidence>
<sequence length="598" mass="61868">MTWKIFSSSNLVNESLVAGAEPKLIQQYACLRQQCGAGGGARAARVRARRLSHSSGGPSLSLPARPLDLYSVCARASEDRTLIRLPTPGRTMTAGPQGRILREENSRTALTAMAGAADDDNSSGSDSSLNSGNGSCSTAPQYFAAVLATLSAFSAGTILGWSSPALPILEGADSPVPIDADQGSWLGSLLTLGALMGAAPAGAVSQLVGRQRLLVALSLPLLASWLLLGLGTSVAALYVGRLLGGLATGAVSVVAPIYCAEIAEQKCRGALGTLFQLQLVVGILFAYVVGAVAPINCFAYTCALVPALFMVTFVWMPETPQYLLSRGRRFAAEQSLQWLRGGDGCDVQKELLALQSAANAADASSMGGAASLVLDPATRKALFVSLGLMALQQLSGINAVVFYSGSIFDSAGGTLSPSVASIVIATVMVGATACSTLLVDKAGRRPLLLLSAAAMAACLAALAVSFSYTPDLTAEDAVRPDWLNWLPVLSVAIYIVAFSIGFGPIPWMMMGELFSEGAKSSASAVAASCNWGLAFAVTKSFQSLVSALGSTGAFAFFAAVCVAAIFFTLFVVPETKGKSSEQIQLELTRRKHSVTLPV</sequence>
<feature type="transmembrane region" description="Helical" evidence="9">
    <location>
        <begin position="381"/>
        <end position="403"/>
    </location>
</feature>
<feature type="transmembrane region" description="Helical" evidence="9">
    <location>
        <begin position="183"/>
        <end position="201"/>
    </location>
</feature>
<dbReference type="PANTHER" id="PTHR48021">
    <property type="match status" value="1"/>
</dbReference>
<feature type="transmembrane region" description="Helical" evidence="9">
    <location>
        <begin position="271"/>
        <end position="292"/>
    </location>
</feature>
<comment type="similarity">
    <text evidence="7">Belongs to the major facilitator superfamily. Sugar transporter (TC 2.A.1.1) family. Trehalose transporter subfamily.</text>
</comment>
<dbReference type="PRINTS" id="PR00171">
    <property type="entry name" value="SUGRTRNSPORT"/>
</dbReference>
<evidence type="ECO:0000259" key="10">
    <source>
        <dbReference type="PROSITE" id="PS50850"/>
    </source>
</evidence>
<name>A0A8S1CEA7_9INSE</name>
<feature type="transmembrane region" description="Helical" evidence="9">
    <location>
        <begin position="488"/>
        <end position="510"/>
    </location>
</feature>
<feature type="transmembrane region" description="Helical" evidence="9">
    <location>
        <begin position="553"/>
        <end position="572"/>
    </location>
</feature>
<dbReference type="EMBL" id="CADEPI010000022">
    <property type="protein sequence ID" value="CAB3365740.1"/>
    <property type="molecule type" value="Genomic_DNA"/>
</dbReference>
<keyword evidence="2" id="KW-1003">Cell membrane</keyword>
<evidence type="ECO:0000256" key="7">
    <source>
        <dbReference type="ARBA" id="ARBA00024348"/>
    </source>
</evidence>
<evidence type="ECO:0000256" key="2">
    <source>
        <dbReference type="ARBA" id="ARBA00022475"/>
    </source>
</evidence>
<dbReference type="InterPro" id="IPR005829">
    <property type="entry name" value="Sugar_transporter_CS"/>
</dbReference>
<dbReference type="NCBIfam" id="TIGR00879">
    <property type="entry name" value="SP"/>
    <property type="match status" value="1"/>
</dbReference>
<keyword evidence="8" id="KW-0813">Transport</keyword>
<dbReference type="GO" id="GO:0022857">
    <property type="term" value="F:transmembrane transporter activity"/>
    <property type="evidence" value="ECO:0007669"/>
    <property type="project" value="InterPro"/>
</dbReference>
<evidence type="ECO:0000256" key="1">
    <source>
        <dbReference type="ARBA" id="ARBA00004651"/>
    </source>
</evidence>
<evidence type="ECO:0000313" key="12">
    <source>
        <dbReference type="Proteomes" id="UP000494165"/>
    </source>
</evidence>
<feature type="transmembrane region" description="Helical" evidence="9">
    <location>
        <begin position="142"/>
        <end position="163"/>
    </location>
</feature>
<protein>
    <recommendedName>
        <fullName evidence="10">Major facilitator superfamily (MFS) profile domain-containing protein</fullName>
    </recommendedName>
</protein>
<reference evidence="11 12" key="1">
    <citation type="submission" date="2020-04" db="EMBL/GenBank/DDBJ databases">
        <authorList>
            <person name="Alioto T."/>
            <person name="Alioto T."/>
            <person name="Gomez Garrido J."/>
        </authorList>
    </citation>
    <scope>NUCLEOTIDE SEQUENCE [LARGE SCALE GENOMIC DNA]</scope>
</reference>